<sequence>MDMRKKSESWFVPLLILFAVLWAIGKKDTPPTQVPPNVLNTPTSLASVAPTPPAPPPPIEQYVSTDTLNVRNQPDGRVITKLKRGTKVQVYEKANDWARISIDGQPAKWLSSKSLCGGSNCYVKSQPKPIRPAPRPEYRPATEYSSSCPCSSGNVCIGPRGGRYCITSGGNKRYGV</sequence>
<accession>A0A5N7KL78</accession>
<reference evidence="2 3" key="1">
    <citation type="journal article" date="2020" name="Int. J. Syst. Evol. Microbiol.">
        <title>Pseudomonas kitaguniensis sp. nov., a pathogen causing bacterial rot of Welsh onion in Japan.</title>
        <authorList>
            <person name="Sawada H."/>
            <person name="Fujikawa T."/>
            <person name="Nishiwaki Y."/>
            <person name="Horita H."/>
        </authorList>
    </citation>
    <scope>NUCLEOTIDE SEQUENCE [LARGE SCALE GENOMIC DNA]</scope>
    <source>
        <strain evidence="2 3">MAFF 212408</strain>
    </source>
</reference>
<dbReference type="EMBL" id="VUAZ01000055">
    <property type="protein sequence ID" value="MPR02475.1"/>
    <property type="molecule type" value="Genomic_DNA"/>
</dbReference>
<gene>
    <name evidence="2" type="ORF">F0169_10585</name>
</gene>
<organism evidence="2 3">
    <name type="scientific">Pseudomonas kitaguniensis</name>
    <dbReference type="NCBI Taxonomy" id="2607908"/>
    <lineage>
        <taxon>Bacteria</taxon>
        <taxon>Pseudomonadati</taxon>
        <taxon>Pseudomonadota</taxon>
        <taxon>Gammaproteobacteria</taxon>
        <taxon>Pseudomonadales</taxon>
        <taxon>Pseudomonadaceae</taxon>
        <taxon>Pseudomonas</taxon>
    </lineage>
</organism>
<name>A0A5N7KL78_9PSED</name>
<comment type="caution">
    <text evidence="2">The sequence shown here is derived from an EMBL/GenBank/DDBJ whole genome shotgun (WGS) entry which is preliminary data.</text>
</comment>
<reference evidence="2 3" key="2">
    <citation type="journal article" date="2023" name="Plant Pathol.">
        <title>Dismantling and reorganizing Pseudomonas marginalis sensu#lato.</title>
        <authorList>
            <person name="Sawada H."/>
            <person name="Fujikawa T."/>
            <person name="Satou M."/>
        </authorList>
    </citation>
    <scope>NUCLEOTIDE SEQUENCE [LARGE SCALE GENOMIC DNA]</scope>
    <source>
        <strain evidence="2 3">MAFF 212408</strain>
    </source>
</reference>
<dbReference type="Pfam" id="PF08239">
    <property type="entry name" value="SH3_3"/>
    <property type="match status" value="1"/>
</dbReference>
<keyword evidence="3" id="KW-1185">Reference proteome</keyword>
<evidence type="ECO:0000313" key="2">
    <source>
        <dbReference type="EMBL" id="MPR02475.1"/>
    </source>
</evidence>
<dbReference type="InterPro" id="IPR003646">
    <property type="entry name" value="SH3-like_bac-type"/>
</dbReference>
<feature type="domain" description="SH3b" evidence="1">
    <location>
        <begin position="66"/>
        <end position="113"/>
    </location>
</feature>
<dbReference type="Proteomes" id="UP000326112">
    <property type="component" value="Unassembled WGS sequence"/>
</dbReference>
<protein>
    <submittedName>
        <fullName evidence="2">SH3 domain-containing protein</fullName>
    </submittedName>
</protein>
<evidence type="ECO:0000313" key="3">
    <source>
        <dbReference type="Proteomes" id="UP000326112"/>
    </source>
</evidence>
<evidence type="ECO:0000259" key="1">
    <source>
        <dbReference type="Pfam" id="PF08239"/>
    </source>
</evidence>
<dbReference type="Gene3D" id="2.30.30.40">
    <property type="entry name" value="SH3 Domains"/>
    <property type="match status" value="1"/>
</dbReference>
<proteinExistence type="predicted"/>